<dbReference type="Gene3D" id="3.40.50.150">
    <property type="entry name" value="Vaccinia Virus protein VP39"/>
    <property type="match status" value="1"/>
</dbReference>
<reference evidence="4 5" key="1">
    <citation type="submission" date="2014-11" db="EMBL/GenBank/DDBJ databases">
        <authorList>
            <person name="Zhu J."/>
            <person name="Qi W."/>
            <person name="Song R."/>
        </authorList>
    </citation>
    <scope>NUCLEOTIDE SEQUENCE [LARGE SCALE GENOMIC DNA]</scope>
</reference>
<dbReference type="VEuPathDB" id="CryptoDB:Vbra_14208"/>
<dbReference type="InterPro" id="IPR029063">
    <property type="entry name" value="SAM-dependent_MTases_sf"/>
</dbReference>
<evidence type="ECO:0000313" key="5">
    <source>
        <dbReference type="Proteomes" id="UP000041254"/>
    </source>
</evidence>
<feature type="compositionally biased region" description="Low complexity" evidence="3">
    <location>
        <begin position="1490"/>
        <end position="1511"/>
    </location>
</feature>
<organism evidence="4 5">
    <name type="scientific">Vitrella brassicaformis (strain CCMP3155)</name>
    <dbReference type="NCBI Taxonomy" id="1169540"/>
    <lineage>
        <taxon>Eukaryota</taxon>
        <taxon>Sar</taxon>
        <taxon>Alveolata</taxon>
        <taxon>Colpodellida</taxon>
        <taxon>Vitrellaceae</taxon>
        <taxon>Vitrella</taxon>
    </lineage>
</organism>
<feature type="compositionally biased region" description="Low complexity" evidence="3">
    <location>
        <begin position="147"/>
        <end position="164"/>
    </location>
</feature>
<dbReference type="Proteomes" id="UP000041254">
    <property type="component" value="Unassembled WGS sequence"/>
</dbReference>
<dbReference type="InterPro" id="IPR001525">
    <property type="entry name" value="C5_MeTfrase"/>
</dbReference>
<feature type="region of interest" description="Disordered" evidence="3">
    <location>
        <begin position="1342"/>
        <end position="1563"/>
    </location>
</feature>
<evidence type="ECO:0000256" key="2">
    <source>
        <dbReference type="ARBA" id="ARBA00022679"/>
    </source>
</evidence>
<evidence type="ECO:0000256" key="3">
    <source>
        <dbReference type="SAM" id="MobiDB-lite"/>
    </source>
</evidence>
<dbReference type="GO" id="GO:0008168">
    <property type="term" value="F:methyltransferase activity"/>
    <property type="evidence" value="ECO:0007669"/>
    <property type="project" value="UniProtKB-KW"/>
</dbReference>
<feature type="compositionally biased region" description="Polar residues" evidence="3">
    <location>
        <begin position="91"/>
        <end position="104"/>
    </location>
</feature>
<keyword evidence="2" id="KW-0808">Transferase</keyword>
<dbReference type="Pfam" id="PF00145">
    <property type="entry name" value="DNA_methylase"/>
    <property type="match status" value="1"/>
</dbReference>
<accession>A0A0G4F0M0</accession>
<feature type="region of interest" description="Disordered" evidence="3">
    <location>
        <begin position="1"/>
        <end position="197"/>
    </location>
</feature>
<sequence>MALQQQQGRTAEDAIDLTSPSPEPSPSPPRVARAEGRNAPPAAEKPTAKSHRQRRVDEPCDEPRADAGRSRSPDRRIRRPSQRPGSHEQPAASTGTSRSRAPSRNRQEADSATGLGFVDGRDREVRSRQGRRGEGRHIAGRPDDSADVGGAAAAAAAGGAAADDSGGGGGGMLLPPGVVIKEEPGLPKRRRRLQPPKRSLGGTLILLPSLQPDEAVLVQELYHEYGTKKIPFFRVIRVVNEAEIEAAERLAALLYTVRLHDIYNEDQRALADAPPAAAAAAFSEPSHVRSARQLLASATDEQLNALGIPRHMHHMAGQLDSPDTYDAFFGHLREVLQQLEAAPAYELVAEMEHDNKKRLRMIDRIERFRRLHEDPLATVPERQAHYEIEEIRLVLCDRKGNTYVVKWAGCPDTSLVNKEGVDLTLPVHKSRSRRLFADFKDERRAIERIERMINDEHTKQSPAQSRPFGLYRVGGKLILTFKSLRDLERLAGHRLVCLKAAPDDDSQPLCDSRDESQDETDEHDERCCWRCKKPVDERAHVVDHPLLSRFIPIATQQGRQQKRRSVQMAWLDGVLADKVVLCKTCFEALKKKGKDMWGGGEVSEYCTICGGTNQPLHPCSDQSCGRFFHTECFRRIFPSVDPCCPYRCHLDRSEINVDAPEGEIPKGAVVELLPLRESRNERRFACLAEPCSVLSPHVKVLYYLSLTAHIGFTEVPISLPSHDIGDKGCKVLSVFARLPHRQTSEDVRVPSASDDMDVDVPSLLSRRGTNPFPPTVSWEILWEVPLSFCRCPSETMCVMKRLEHQLSTGSPHSRPPTHLVCRHFISPFSLETGGPGLMQEEHADRLARARRIRHDGEAEKVADTIDRVPLEIIRATKQAPLDRCPVIERAMGGVGGGGGEGGPVKTASYCCSAGFLTAGIDMEAKERGVQLNVLGVEKDEPCAKAFKYLMSGPPGTNRGFPNGPDCVLASLADVAGVLTTWGEDDSELPSQGRQVAGDVLRHLKEARIVDAGTPCQGFSTARPTAERFRDDRAGEKREVLFQLVEIIRLTKNPYIVLENVKGLPRDHPNALAAVIEDFLSLGYGATIALVNCGMLASRGQWRERLIMMLTRLDHTAPALRLPEAAFTPITLRQHLVDLLKDVLAAEPAGTSAEVPIDLNCLGRERTDIIRGYLTSQSSEADSLQKFLRLVRHLEVGQPSEFDELMSRVEKALRVKLPALAPEMAAATGSKQVQSLDQPLKTVINTDLKLEGTNMKIPPVIKWDSQDALIGARGLSQFKDVKVQQMVSDCVPPAAAQSIARPVFDVLPRPRHHPSDHEQQFVITAGLALAPVPAAAAAAAAAAGPAPFPPPPSAHEPADGNMDVFPLPPPAAAAAAAAAVLPQKRRREEQPDRWSGPDKWDDDSRNVPAWRPSVRHRGDPRGVPQPDGRSRAPVVGMGGVRGESPDDCIVGAAEQSPSPHPHRSHPPPPPAAAAGPSDALVARDPVRRRVVPQQQQSPAPAAAAAAAAPQPREGQGLPSPIYIDLEAEGPPGGQVGKPKKKIRGVQLLGDTLPSKFSSRKEQPK</sequence>
<feature type="compositionally biased region" description="Basic and acidic residues" evidence="3">
    <location>
        <begin position="1385"/>
        <end position="1404"/>
    </location>
</feature>
<dbReference type="GO" id="GO:0032259">
    <property type="term" value="P:methylation"/>
    <property type="evidence" value="ECO:0007669"/>
    <property type="project" value="UniProtKB-KW"/>
</dbReference>
<protein>
    <recommendedName>
        <fullName evidence="6">DNA (cytosine-5-)-methyltransferase</fullName>
    </recommendedName>
</protein>
<evidence type="ECO:0000256" key="1">
    <source>
        <dbReference type="ARBA" id="ARBA00022603"/>
    </source>
</evidence>
<dbReference type="InParanoid" id="A0A0G4F0M0"/>
<keyword evidence="5" id="KW-1185">Reference proteome</keyword>
<evidence type="ECO:0008006" key="6">
    <source>
        <dbReference type="Google" id="ProtNLM"/>
    </source>
</evidence>
<gene>
    <name evidence="4" type="ORF">Vbra_14208</name>
</gene>
<dbReference type="SUPFAM" id="SSF53335">
    <property type="entry name" value="S-adenosyl-L-methionine-dependent methyltransferases"/>
    <property type="match status" value="1"/>
</dbReference>
<keyword evidence="1" id="KW-0489">Methyltransferase</keyword>
<proteinExistence type="predicted"/>
<feature type="compositionally biased region" description="Basic and acidic residues" evidence="3">
    <location>
        <begin position="55"/>
        <end position="75"/>
    </location>
</feature>
<feature type="compositionally biased region" description="Basic and acidic residues" evidence="3">
    <location>
        <begin position="119"/>
        <end position="144"/>
    </location>
</feature>
<evidence type="ECO:0000313" key="4">
    <source>
        <dbReference type="EMBL" id="CEM05273.1"/>
    </source>
</evidence>
<name>A0A0G4F0M0_VITBC</name>
<dbReference type="EMBL" id="CDMY01000356">
    <property type="protein sequence ID" value="CEM05273.1"/>
    <property type="molecule type" value="Genomic_DNA"/>
</dbReference>